<dbReference type="CDD" id="cd01093">
    <property type="entry name" value="CRIB_PAK_like"/>
    <property type="match status" value="1"/>
</dbReference>
<dbReference type="Gene3D" id="1.10.510.10">
    <property type="entry name" value="Transferase(Phosphotransferase) domain 1"/>
    <property type="match status" value="1"/>
</dbReference>
<dbReference type="Proteomes" id="UP000835052">
    <property type="component" value="Unassembled WGS sequence"/>
</dbReference>
<dbReference type="PANTHER" id="PTHR45832:SF8">
    <property type="entry name" value="PROTEIN KINASE DOMAIN-CONTAINING PROTEIN"/>
    <property type="match status" value="1"/>
</dbReference>
<dbReference type="GO" id="GO:0005524">
    <property type="term" value="F:ATP binding"/>
    <property type="evidence" value="ECO:0007669"/>
    <property type="project" value="UniProtKB-KW"/>
</dbReference>
<dbReference type="EC" id="2.7.11.1" evidence="1"/>
<accession>A0A8S1HFU1</accession>
<dbReference type="EMBL" id="CAJGYM010000033">
    <property type="protein sequence ID" value="CAD6193148.1"/>
    <property type="molecule type" value="Genomic_DNA"/>
</dbReference>
<dbReference type="PROSITE" id="PS50108">
    <property type="entry name" value="CRIB"/>
    <property type="match status" value="1"/>
</dbReference>
<dbReference type="GO" id="GO:0004674">
    <property type="term" value="F:protein serine/threonine kinase activity"/>
    <property type="evidence" value="ECO:0007669"/>
    <property type="project" value="UniProtKB-KW"/>
</dbReference>
<dbReference type="InterPro" id="IPR051931">
    <property type="entry name" value="PAK3-like"/>
</dbReference>
<keyword evidence="6" id="KW-0067">ATP-binding</keyword>
<dbReference type="Pfam" id="PF00786">
    <property type="entry name" value="PBD"/>
    <property type="match status" value="1"/>
</dbReference>
<name>A0A8S1HFU1_9PELO</name>
<comment type="caution">
    <text evidence="9">The sequence shown here is derived from an EMBL/GenBank/DDBJ whole genome shotgun (WGS) entry which is preliminary data.</text>
</comment>
<keyword evidence="3" id="KW-0808">Transferase</keyword>
<evidence type="ECO:0000256" key="1">
    <source>
        <dbReference type="ARBA" id="ARBA00012513"/>
    </source>
</evidence>
<dbReference type="SMART" id="SM00285">
    <property type="entry name" value="PBD"/>
    <property type="match status" value="1"/>
</dbReference>
<protein>
    <recommendedName>
        <fullName evidence="1">non-specific serine/threonine protein kinase</fullName>
        <ecNumber evidence="1">2.7.11.1</ecNumber>
    </recommendedName>
</protein>
<dbReference type="InterPro" id="IPR033923">
    <property type="entry name" value="PAK_BD"/>
</dbReference>
<evidence type="ECO:0000256" key="6">
    <source>
        <dbReference type="ARBA" id="ARBA00022840"/>
    </source>
</evidence>
<evidence type="ECO:0000256" key="4">
    <source>
        <dbReference type="ARBA" id="ARBA00022741"/>
    </source>
</evidence>
<dbReference type="SUPFAM" id="SSF56112">
    <property type="entry name" value="Protein kinase-like (PK-like)"/>
    <property type="match status" value="1"/>
</dbReference>
<dbReference type="Gene3D" id="3.30.200.20">
    <property type="entry name" value="Phosphorylase Kinase, domain 1"/>
    <property type="match status" value="2"/>
</dbReference>
<feature type="domain" description="Protein kinase" evidence="7">
    <location>
        <begin position="257"/>
        <end position="410"/>
    </location>
</feature>
<proteinExistence type="predicted"/>
<feature type="domain" description="CRIB" evidence="8">
    <location>
        <begin position="16"/>
        <end position="29"/>
    </location>
</feature>
<evidence type="ECO:0000259" key="8">
    <source>
        <dbReference type="PROSITE" id="PS50108"/>
    </source>
</evidence>
<dbReference type="InterPro" id="IPR036936">
    <property type="entry name" value="CRIB_dom_sf"/>
</dbReference>
<dbReference type="Pfam" id="PF00069">
    <property type="entry name" value="Pkinase"/>
    <property type="match status" value="1"/>
</dbReference>
<dbReference type="OrthoDB" id="1022360at2759"/>
<dbReference type="InterPro" id="IPR000719">
    <property type="entry name" value="Prot_kinase_dom"/>
</dbReference>
<dbReference type="InterPro" id="IPR000095">
    <property type="entry name" value="CRIB_dom"/>
</dbReference>
<dbReference type="PROSITE" id="PS50011">
    <property type="entry name" value="PROTEIN_KINASE_DOM"/>
    <property type="match status" value="1"/>
</dbReference>
<evidence type="ECO:0000313" key="10">
    <source>
        <dbReference type="Proteomes" id="UP000835052"/>
    </source>
</evidence>
<dbReference type="Gene3D" id="3.90.810.10">
    <property type="entry name" value="CRIB domain"/>
    <property type="match status" value="1"/>
</dbReference>
<evidence type="ECO:0000256" key="3">
    <source>
        <dbReference type="ARBA" id="ARBA00022679"/>
    </source>
</evidence>
<gene>
    <name evidence="9" type="ORF">CAUJ_LOCUS9067</name>
</gene>
<keyword evidence="10" id="KW-1185">Reference proteome</keyword>
<evidence type="ECO:0000256" key="5">
    <source>
        <dbReference type="ARBA" id="ARBA00022777"/>
    </source>
</evidence>
<dbReference type="InterPro" id="IPR011009">
    <property type="entry name" value="Kinase-like_dom_sf"/>
</dbReference>
<dbReference type="PANTHER" id="PTHR45832">
    <property type="entry name" value="SERINE/THREONINE-PROTEIN KINASE SAMKA-RELATED-RELATED"/>
    <property type="match status" value="1"/>
</dbReference>
<keyword evidence="4" id="KW-0547">Nucleotide-binding</keyword>
<evidence type="ECO:0000259" key="7">
    <source>
        <dbReference type="PROSITE" id="PS50011"/>
    </source>
</evidence>
<keyword evidence="5" id="KW-0418">Kinase</keyword>
<dbReference type="AlphaFoldDB" id="A0A8S1HFU1"/>
<evidence type="ECO:0000256" key="2">
    <source>
        <dbReference type="ARBA" id="ARBA00022527"/>
    </source>
</evidence>
<organism evidence="9 10">
    <name type="scientific">Caenorhabditis auriculariae</name>
    <dbReference type="NCBI Taxonomy" id="2777116"/>
    <lineage>
        <taxon>Eukaryota</taxon>
        <taxon>Metazoa</taxon>
        <taxon>Ecdysozoa</taxon>
        <taxon>Nematoda</taxon>
        <taxon>Chromadorea</taxon>
        <taxon>Rhabditida</taxon>
        <taxon>Rhabditina</taxon>
        <taxon>Rhabditomorpha</taxon>
        <taxon>Rhabditoidea</taxon>
        <taxon>Rhabditidae</taxon>
        <taxon>Peloderinae</taxon>
        <taxon>Caenorhabditis</taxon>
    </lineage>
</organism>
<sequence>MNRTLSLRRKVKKTEISSPSNFEHRIHAGYDARTGTYTGLPKQWQALLGPPRSLSGRPKPMVDPSCITPVDVAELKTVIRGPASRYSTPQPPSVARSNSLRVIPSPIVNVSHRHVNRPPPPPAPSPIVRPVNISTTSSQVPIQHRGYPFNDPNYAPLPLRNSTVVVQKTTTFGPENGNLSPQRTISENSYRSPVRLDDAGNFKNFQKPPIHTSPKILSYPTSNNSSPAKSLNGEVSYDEFRKALRFVVDGSDPRSDLADFKQIGEGSTGIVQAAYKKSTQQIVAVSILRDYQHPNIVRMYSSHLIDDELWVVMEFMESGSLTDIVTTTRMTEPQIATVAKQVLLALEFLHARRVIHRDIKSDSILLKRDGTIKLSDFGFCGQLSDEVPRRRSLVGTPYWTAAEVIALGAL</sequence>
<reference evidence="9" key="1">
    <citation type="submission" date="2020-10" db="EMBL/GenBank/DDBJ databases">
        <authorList>
            <person name="Kikuchi T."/>
        </authorList>
    </citation>
    <scope>NUCLEOTIDE SEQUENCE</scope>
    <source>
        <strain evidence="9">NKZ352</strain>
    </source>
</reference>
<evidence type="ECO:0000313" key="9">
    <source>
        <dbReference type="EMBL" id="CAD6193148.1"/>
    </source>
</evidence>
<keyword evidence="2" id="KW-0723">Serine/threonine-protein kinase</keyword>